<reference evidence="9" key="1">
    <citation type="submission" date="2022-07" db="EMBL/GenBank/DDBJ databases">
        <title>Phylogenomic reconstructions and comparative analyses of Kickxellomycotina fungi.</title>
        <authorList>
            <person name="Reynolds N.K."/>
            <person name="Stajich J.E."/>
            <person name="Barry K."/>
            <person name="Grigoriev I.V."/>
            <person name="Crous P."/>
            <person name="Smith M.E."/>
        </authorList>
    </citation>
    <scope>NUCLEOTIDE SEQUENCE</scope>
    <source>
        <strain evidence="9">NBRC 32514</strain>
    </source>
</reference>
<comment type="similarity">
    <text evidence="1">Belongs to the MsrA Met sulfoxide reductase family.</text>
</comment>
<comment type="caution">
    <text evidence="9">The sequence shown here is derived from an EMBL/GenBank/DDBJ whole genome shotgun (WGS) entry which is preliminary data.</text>
</comment>
<dbReference type="GO" id="GO:0005737">
    <property type="term" value="C:cytoplasm"/>
    <property type="evidence" value="ECO:0007669"/>
    <property type="project" value="TreeGrafter"/>
</dbReference>
<dbReference type="HAMAP" id="MF_01401">
    <property type="entry name" value="MsrA"/>
    <property type="match status" value="1"/>
</dbReference>
<dbReference type="GO" id="GO:0008113">
    <property type="term" value="F:peptide-methionine (S)-S-oxide reductase activity"/>
    <property type="evidence" value="ECO:0007669"/>
    <property type="project" value="UniProtKB-EC"/>
</dbReference>
<dbReference type="NCBIfam" id="TIGR00401">
    <property type="entry name" value="msrA"/>
    <property type="match status" value="1"/>
</dbReference>
<evidence type="ECO:0000256" key="4">
    <source>
        <dbReference type="ARBA" id="ARBA00030273"/>
    </source>
</evidence>
<dbReference type="Pfam" id="PF01625">
    <property type="entry name" value="PMSR"/>
    <property type="match status" value="1"/>
</dbReference>
<dbReference type="InterPro" id="IPR050162">
    <property type="entry name" value="MsrA_MetSO_reductase"/>
</dbReference>
<evidence type="ECO:0000256" key="7">
    <source>
        <dbReference type="ARBA" id="ARBA00048782"/>
    </source>
</evidence>
<dbReference type="Proteomes" id="UP001149813">
    <property type="component" value="Unassembled WGS sequence"/>
</dbReference>
<evidence type="ECO:0000256" key="6">
    <source>
        <dbReference type="ARBA" id="ARBA00047806"/>
    </source>
</evidence>
<evidence type="ECO:0000313" key="10">
    <source>
        <dbReference type="Proteomes" id="UP001149813"/>
    </source>
</evidence>
<gene>
    <name evidence="9" type="ORF">LPJ53_001500</name>
</gene>
<accession>A0A9W8CS37</accession>
<keyword evidence="10" id="KW-1185">Reference proteome</keyword>
<dbReference type="GO" id="GO:0034599">
    <property type="term" value="P:cellular response to oxidative stress"/>
    <property type="evidence" value="ECO:0007669"/>
    <property type="project" value="TreeGrafter"/>
</dbReference>
<dbReference type="FunFam" id="3.30.1060.10:FF:000002">
    <property type="entry name" value="Peptide methionine sulfoxide reductase"/>
    <property type="match status" value="1"/>
</dbReference>
<name>A0A9W8CS37_9FUNG</name>
<evidence type="ECO:0000256" key="3">
    <source>
        <dbReference type="ARBA" id="ARBA00023002"/>
    </source>
</evidence>
<comment type="catalytic activity">
    <reaction evidence="7">
        <text>[thioredoxin]-disulfide + L-methionine + H2O = L-methionine (S)-S-oxide + [thioredoxin]-dithiol</text>
        <dbReference type="Rhea" id="RHEA:19993"/>
        <dbReference type="Rhea" id="RHEA-COMP:10698"/>
        <dbReference type="Rhea" id="RHEA-COMP:10700"/>
        <dbReference type="ChEBI" id="CHEBI:15377"/>
        <dbReference type="ChEBI" id="CHEBI:29950"/>
        <dbReference type="ChEBI" id="CHEBI:50058"/>
        <dbReference type="ChEBI" id="CHEBI:57844"/>
        <dbReference type="ChEBI" id="CHEBI:58772"/>
        <dbReference type="EC" id="1.8.4.11"/>
    </reaction>
</comment>
<evidence type="ECO:0000313" key="9">
    <source>
        <dbReference type="EMBL" id="KAJ1724225.1"/>
    </source>
</evidence>
<evidence type="ECO:0000259" key="8">
    <source>
        <dbReference type="Pfam" id="PF01625"/>
    </source>
</evidence>
<dbReference type="SUPFAM" id="SSF55068">
    <property type="entry name" value="Peptide methionine sulfoxide reductase"/>
    <property type="match status" value="1"/>
</dbReference>
<protein>
    <recommendedName>
        <fullName evidence="2">peptide-methionine (S)-S-oxide reductase</fullName>
        <ecNumber evidence="2">1.8.4.11</ecNumber>
    </recommendedName>
    <alternativeName>
        <fullName evidence="5">Peptide-methionine (S)-S-oxide reductase</fullName>
    </alternativeName>
    <alternativeName>
        <fullName evidence="4">Protein-methionine-S-oxide reductase</fullName>
    </alternativeName>
</protein>
<dbReference type="EC" id="1.8.4.11" evidence="2"/>
<comment type="catalytic activity">
    <reaction evidence="6">
        <text>L-methionyl-[protein] + [thioredoxin]-disulfide + H2O = L-methionyl-(S)-S-oxide-[protein] + [thioredoxin]-dithiol</text>
        <dbReference type="Rhea" id="RHEA:14217"/>
        <dbReference type="Rhea" id="RHEA-COMP:10698"/>
        <dbReference type="Rhea" id="RHEA-COMP:10700"/>
        <dbReference type="Rhea" id="RHEA-COMP:12313"/>
        <dbReference type="Rhea" id="RHEA-COMP:12315"/>
        <dbReference type="ChEBI" id="CHEBI:15377"/>
        <dbReference type="ChEBI" id="CHEBI:16044"/>
        <dbReference type="ChEBI" id="CHEBI:29950"/>
        <dbReference type="ChEBI" id="CHEBI:44120"/>
        <dbReference type="ChEBI" id="CHEBI:50058"/>
        <dbReference type="EC" id="1.8.4.11"/>
    </reaction>
</comment>
<dbReference type="PANTHER" id="PTHR42799:SF2">
    <property type="entry name" value="MITOCHONDRIAL PEPTIDE METHIONINE SULFOXIDE REDUCTASE"/>
    <property type="match status" value="1"/>
</dbReference>
<dbReference type="Gene3D" id="3.30.1060.10">
    <property type="entry name" value="Peptide methionine sulphoxide reductase MsrA"/>
    <property type="match status" value="1"/>
</dbReference>
<proteinExistence type="inferred from homology"/>
<keyword evidence="3" id="KW-0560">Oxidoreductase</keyword>
<dbReference type="InterPro" id="IPR036509">
    <property type="entry name" value="Met_Sox_Rdtase_MsrA_sf"/>
</dbReference>
<dbReference type="InterPro" id="IPR002569">
    <property type="entry name" value="Met_Sox_Rdtase_MsrA_dom"/>
</dbReference>
<feature type="domain" description="Peptide methionine sulphoxide reductase MsrA" evidence="8">
    <location>
        <begin position="21"/>
        <end position="168"/>
    </location>
</feature>
<dbReference type="PANTHER" id="PTHR42799">
    <property type="entry name" value="MITOCHONDRIAL PEPTIDE METHIONINE SULFOXIDE REDUCTASE"/>
    <property type="match status" value="1"/>
</dbReference>
<evidence type="ECO:0000256" key="2">
    <source>
        <dbReference type="ARBA" id="ARBA00012502"/>
    </source>
</evidence>
<organism evidence="9 10">
    <name type="scientific">Coemansia erecta</name>
    <dbReference type="NCBI Taxonomy" id="147472"/>
    <lineage>
        <taxon>Eukaryota</taxon>
        <taxon>Fungi</taxon>
        <taxon>Fungi incertae sedis</taxon>
        <taxon>Zoopagomycota</taxon>
        <taxon>Kickxellomycotina</taxon>
        <taxon>Kickxellomycetes</taxon>
        <taxon>Kickxellales</taxon>
        <taxon>Kickxellaceae</taxon>
        <taxon>Coemansia</taxon>
    </lineage>
</organism>
<dbReference type="OrthoDB" id="77405at2759"/>
<sequence>MSKDKSIPSLIQLTRPDTELATFAAGCFWSVELVYQRKEGVIQTQVGYTGGRDNGQVSYEDVCSGTTGHAEAVRLEFDPKVVSYDDLLAAFWDKHNPTQGNRQGNDIGSQYRSVVFYHSEKQRELAEASKAEKQKHYDQPITTEIKPAGNFYPAEVYHQQYLENRTGQCASKGCCDNIRCYG</sequence>
<dbReference type="AlphaFoldDB" id="A0A9W8CS37"/>
<dbReference type="EMBL" id="JANBOJ010000038">
    <property type="protein sequence ID" value="KAJ1724225.1"/>
    <property type="molecule type" value="Genomic_DNA"/>
</dbReference>
<evidence type="ECO:0000256" key="1">
    <source>
        <dbReference type="ARBA" id="ARBA00005591"/>
    </source>
</evidence>
<evidence type="ECO:0000256" key="5">
    <source>
        <dbReference type="ARBA" id="ARBA00030643"/>
    </source>
</evidence>